<organism evidence="2 3">
    <name type="scientific">Viridothelium virens</name>
    <name type="common">Speckled blister lichen</name>
    <name type="synonym">Trypethelium virens</name>
    <dbReference type="NCBI Taxonomy" id="1048519"/>
    <lineage>
        <taxon>Eukaryota</taxon>
        <taxon>Fungi</taxon>
        <taxon>Dikarya</taxon>
        <taxon>Ascomycota</taxon>
        <taxon>Pezizomycotina</taxon>
        <taxon>Dothideomycetes</taxon>
        <taxon>Dothideomycetes incertae sedis</taxon>
        <taxon>Trypetheliales</taxon>
        <taxon>Trypetheliaceae</taxon>
        <taxon>Viridothelium</taxon>
    </lineage>
</organism>
<dbReference type="Pfam" id="PF08450">
    <property type="entry name" value="SGL"/>
    <property type="match status" value="2"/>
</dbReference>
<dbReference type="OrthoDB" id="423498at2759"/>
<dbReference type="PANTHER" id="PTHR47064">
    <property type="entry name" value="PUTATIVE (AFU_ORTHOLOGUE AFUA_1G08990)-RELATED"/>
    <property type="match status" value="1"/>
</dbReference>
<keyword evidence="3" id="KW-1185">Reference proteome</keyword>
<accession>A0A6A6GZ47</accession>
<proteinExistence type="predicted"/>
<feature type="domain" description="SMP-30/Gluconolactonase/LRE-like region" evidence="1">
    <location>
        <begin position="94"/>
        <end position="232"/>
    </location>
</feature>
<evidence type="ECO:0000259" key="1">
    <source>
        <dbReference type="Pfam" id="PF08450"/>
    </source>
</evidence>
<dbReference type="PANTHER" id="PTHR47064:SF2">
    <property type="entry name" value="SMP-30_GLUCONOLACTONASE_LRE-LIKE REGION DOMAIN-CONTAINING PROTEIN-RELATED"/>
    <property type="match status" value="1"/>
</dbReference>
<name>A0A6A6GZ47_VIRVR</name>
<dbReference type="InterPro" id="IPR052988">
    <property type="entry name" value="Oryzine_lactonohydrolase"/>
</dbReference>
<dbReference type="InterPro" id="IPR011042">
    <property type="entry name" value="6-blade_b-propeller_TolB-like"/>
</dbReference>
<protein>
    <submittedName>
        <fullName evidence="2">Putative lactonohydrolase</fullName>
    </submittedName>
</protein>
<dbReference type="Gene3D" id="2.120.10.30">
    <property type="entry name" value="TolB, C-terminal domain"/>
    <property type="match status" value="1"/>
</dbReference>
<dbReference type="EMBL" id="ML991834">
    <property type="protein sequence ID" value="KAF2230877.1"/>
    <property type="molecule type" value="Genomic_DNA"/>
</dbReference>
<dbReference type="InterPro" id="IPR013658">
    <property type="entry name" value="SGL"/>
</dbReference>
<evidence type="ECO:0000313" key="2">
    <source>
        <dbReference type="EMBL" id="KAF2230877.1"/>
    </source>
</evidence>
<sequence>MPLTTTSQIVRVDLAKAITDPSYARSFRRSPSFCVYHQSFIDHVLGESPELQLIEKRDYQFAHEAGLYVRRTNSVYFTANFQSCDLIHLYSINSESYEIKQLDYPNVVQANGACNYKDSILYCSQGNLTTPSGLVLVDPVTQKAETLINNYHGREFSSVNDVVVHHQTGDIWFTDPTYGYAQAFRPSPVLPPQVYRFRPSTKECWVVADGFEMCNGLCFSPDYRKMYITDTGAVNAHAGPGDGHQFSFNAQKPATIYAYDVRDAGTMLANRRVFAFCDTGVPDGIKCDWNGFVYSGCGDGLHVWDLQGTLVGKIVTGGTTANFCFVKDGIWMFSEKELYFCRLKAKGALVKVECE</sequence>
<dbReference type="SUPFAM" id="SSF63829">
    <property type="entry name" value="Calcium-dependent phosphotriesterase"/>
    <property type="match status" value="1"/>
</dbReference>
<dbReference type="AlphaFoldDB" id="A0A6A6GZ47"/>
<dbReference type="GO" id="GO:0016787">
    <property type="term" value="F:hydrolase activity"/>
    <property type="evidence" value="ECO:0007669"/>
    <property type="project" value="UniProtKB-KW"/>
</dbReference>
<feature type="domain" description="SMP-30/Gluconolactonase/LRE-like region" evidence="1">
    <location>
        <begin position="242"/>
        <end position="325"/>
    </location>
</feature>
<evidence type="ECO:0000313" key="3">
    <source>
        <dbReference type="Proteomes" id="UP000800092"/>
    </source>
</evidence>
<reference evidence="2" key="1">
    <citation type="journal article" date="2020" name="Stud. Mycol.">
        <title>101 Dothideomycetes genomes: a test case for predicting lifestyles and emergence of pathogens.</title>
        <authorList>
            <person name="Haridas S."/>
            <person name="Albert R."/>
            <person name="Binder M."/>
            <person name="Bloem J."/>
            <person name="Labutti K."/>
            <person name="Salamov A."/>
            <person name="Andreopoulos B."/>
            <person name="Baker S."/>
            <person name="Barry K."/>
            <person name="Bills G."/>
            <person name="Bluhm B."/>
            <person name="Cannon C."/>
            <person name="Castanera R."/>
            <person name="Culley D."/>
            <person name="Daum C."/>
            <person name="Ezra D."/>
            <person name="Gonzalez J."/>
            <person name="Henrissat B."/>
            <person name="Kuo A."/>
            <person name="Liang C."/>
            <person name="Lipzen A."/>
            <person name="Lutzoni F."/>
            <person name="Magnuson J."/>
            <person name="Mondo S."/>
            <person name="Nolan M."/>
            <person name="Ohm R."/>
            <person name="Pangilinan J."/>
            <person name="Park H.-J."/>
            <person name="Ramirez L."/>
            <person name="Alfaro M."/>
            <person name="Sun H."/>
            <person name="Tritt A."/>
            <person name="Yoshinaga Y."/>
            <person name="Zwiers L.-H."/>
            <person name="Turgeon B."/>
            <person name="Goodwin S."/>
            <person name="Spatafora J."/>
            <person name="Crous P."/>
            <person name="Grigoriev I."/>
        </authorList>
    </citation>
    <scope>NUCLEOTIDE SEQUENCE</scope>
    <source>
        <strain evidence="2">Tuck. ex Michener</strain>
    </source>
</reference>
<dbReference type="Proteomes" id="UP000800092">
    <property type="component" value="Unassembled WGS sequence"/>
</dbReference>
<keyword evidence="2" id="KW-0378">Hydrolase</keyword>
<gene>
    <name evidence="2" type="ORF">EV356DRAFT_452958</name>
</gene>